<dbReference type="PANTHER" id="PTHR30246:SF1">
    <property type="entry name" value="2-DEHYDRO-3-DEOXY-6-PHOSPHOGALACTONATE ALDOLASE-RELATED"/>
    <property type="match status" value="1"/>
</dbReference>
<organism evidence="6 7">
    <name type="scientific">Mobilicoccus caccae</name>
    <dbReference type="NCBI Taxonomy" id="1859295"/>
    <lineage>
        <taxon>Bacteria</taxon>
        <taxon>Bacillati</taxon>
        <taxon>Actinomycetota</taxon>
        <taxon>Actinomycetes</taxon>
        <taxon>Micrococcales</taxon>
        <taxon>Dermatophilaceae</taxon>
        <taxon>Mobilicoccus</taxon>
    </lineage>
</organism>
<comment type="subunit">
    <text evidence="3">Homotrimer.</text>
</comment>
<dbReference type="InterPro" id="IPR031338">
    <property type="entry name" value="KDPG/KHG_AS_2"/>
</dbReference>
<accession>A0ABQ6INK5</accession>
<name>A0ABQ6INK5_9MICO</name>
<evidence type="ECO:0000256" key="1">
    <source>
        <dbReference type="ARBA" id="ARBA00004761"/>
    </source>
</evidence>
<dbReference type="InterPro" id="IPR000887">
    <property type="entry name" value="Aldlse_KDPG_KHG"/>
</dbReference>
<dbReference type="PROSITE" id="PS00160">
    <property type="entry name" value="ALDOLASE_KDPG_KHG_2"/>
    <property type="match status" value="1"/>
</dbReference>
<gene>
    <name evidence="6" type="ORF">GCM10025883_08070</name>
</gene>
<dbReference type="Gene3D" id="3.20.20.70">
    <property type="entry name" value="Aldolase class I"/>
    <property type="match status" value="1"/>
</dbReference>
<comment type="pathway">
    <text evidence="1">Carbohydrate acid metabolism.</text>
</comment>
<dbReference type="PANTHER" id="PTHR30246">
    <property type="entry name" value="2-KETO-3-DEOXY-6-PHOSPHOGLUCONATE ALDOLASE"/>
    <property type="match status" value="1"/>
</dbReference>
<evidence type="ECO:0000313" key="7">
    <source>
        <dbReference type="Proteomes" id="UP001157126"/>
    </source>
</evidence>
<evidence type="ECO:0000256" key="4">
    <source>
        <dbReference type="ARBA" id="ARBA00023239"/>
    </source>
</evidence>
<keyword evidence="4" id="KW-0456">Lyase</keyword>
<comment type="similarity">
    <text evidence="2">Belongs to the KHG/KDPG aldolase family.</text>
</comment>
<dbReference type="CDD" id="cd00452">
    <property type="entry name" value="KDPG_aldolase"/>
    <property type="match status" value="1"/>
</dbReference>
<protein>
    <submittedName>
        <fullName evidence="6">Aldolase</fullName>
    </submittedName>
</protein>
<reference evidence="7" key="1">
    <citation type="journal article" date="2019" name="Int. J. Syst. Evol. Microbiol.">
        <title>The Global Catalogue of Microorganisms (GCM) 10K type strain sequencing project: providing services to taxonomists for standard genome sequencing and annotation.</title>
        <authorList>
            <consortium name="The Broad Institute Genomics Platform"/>
            <consortium name="The Broad Institute Genome Sequencing Center for Infectious Disease"/>
            <person name="Wu L."/>
            <person name="Ma J."/>
        </authorList>
    </citation>
    <scope>NUCLEOTIDE SEQUENCE [LARGE SCALE GENOMIC DNA]</scope>
    <source>
        <strain evidence="7">NBRC 113072</strain>
    </source>
</reference>
<evidence type="ECO:0000256" key="2">
    <source>
        <dbReference type="ARBA" id="ARBA00006906"/>
    </source>
</evidence>
<evidence type="ECO:0000313" key="6">
    <source>
        <dbReference type="EMBL" id="GMA38762.1"/>
    </source>
</evidence>
<keyword evidence="7" id="KW-1185">Reference proteome</keyword>
<evidence type="ECO:0000256" key="5">
    <source>
        <dbReference type="ARBA" id="ARBA00023277"/>
    </source>
</evidence>
<evidence type="ECO:0000256" key="3">
    <source>
        <dbReference type="ARBA" id="ARBA00011233"/>
    </source>
</evidence>
<dbReference type="Proteomes" id="UP001157126">
    <property type="component" value="Unassembled WGS sequence"/>
</dbReference>
<dbReference type="InterPro" id="IPR013785">
    <property type="entry name" value="Aldolase_TIM"/>
</dbReference>
<dbReference type="EMBL" id="BSUO01000001">
    <property type="protein sequence ID" value="GMA38762.1"/>
    <property type="molecule type" value="Genomic_DNA"/>
</dbReference>
<keyword evidence="5" id="KW-0119">Carbohydrate metabolism</keyword>
<sequence>MVTVAGDGSREQMFLDLVRRHRVMAIVRGDSTAAALATGHALLEEGIALVEVTLTTPGALDVIAELAQARPCGTLVGAGTVLTTGNVADVLCAGGEFVVTPCPAPSVEAAAKAGLPVAAGAYTTGEAYAVWQAGASVVKLFPAGAGGGPAYLKALRDPLPDIAFMAVGGVGAKDVPRYIEAGAVGVGVGGPLVGDAARGGDLIALRERARAFVASVRDLGGSPT</sequence>
<comment type="caution">
    <text evidence="6">The sequence shown here is derived from an EMBL/GenBank/DDBJ whole genome shotgun (WGS) entry which is preliminary data.</text>
</comment>
<dbReference type="Pfam" id="PF01081">
    <property type="entry name" value="Aldolase"/>
    <property type="match status" value="1"/>
</dbReference>
<proteinExistence type="inferred from homology"/>
<dbReference type="SUPFAM" id="SSF51569">
    <property type="entry name" value="Aldolase"/>
    <property type="match status" value="1"/>
</dbReference>